<dbReference type="EMBL" id="GL348715">
    <property type="protein sequence ID" value="EFH62231.1"/>
    <property type="molecule type" value="Genomic_DNA"/>
</dbReference>
<evidence type="ECO:0000313" key="2">
    <source>
        <dbReference type="Proteomes" id="UP000008694"/>
    </source>
</evidence>
<accession>D7L4E3</accession>
<sequence length="67" mass="7208">MPSVVPNYRPYHGSMMFYPSQIPPYSSAPTGNETNSNVGATDFPEFSTQMALGGISSIHEAIPDAED</sequence>
<proteinExistence type="predicted"/>
<dbReference type="HOGENOM" id="CLU_192462_0_0_1"/>
<dbReference type="Gramene" id="scaffold_303748.1">
    <property type="protein sequence ID" value="scaffold_303748.1"/>
    <property type="gene ID" value="scaffold_303748.1"/>
</dbReference>
<protein>
    <submittedName>
        <fullName evidence="1">Uncharacterized protein</fullName>
    </submittedName>
</protein>
<dbReference type="AlphaFoldDB" id="D7L4E3"/>
<keyword evidence="2" id="KW-1185">Reference proteome</keyword>
<evidence type="ECO:0000313" key="1">
    <source>
        <dbReference type="EMBL" id="EFH62231.1"/>
    </source>
</evidence>
<reference evidence="2" key="1">
    <citation type="journal article" date="2011" name="Nat. Genet.">
        <title>The Arabidopsis lyrata genome sequence and the basis of rapid genome size change.</title>
        <authorList>
            <person name="Hu T.T."/>
            <person name="Pattyn P."/>
            <person name="Bakker E.G."/>
            <person name="Cao J."/>
            <person name="Cheng J.-F."/>
            <person name="Clark R.M."/>
            <person name="Fahlgren N."/>
            <person name="Fawcett J.A."/>
            <person name="Grimwood J."/>
            <person name="Gundlach H."/>
            <person name="Haberer G."/>
            <person name="Hollister J.D."/>
            <person name="Ossowski S."/>
            <person name="Ottilar R.P."/>
            <person name="Salamov A.A."/>
            <person name="Schneeberger K."/>
            <person name="Spannagl M."/>
            <person name="Wang X."/>
            <person name="Yang L."/>
            <person name="Nasrallah M.E."/>
            <person name="Bergelson J."/>
            <person name="Carrington J.C."/>
            <person name="Gaut B.S."/>
            <person name="Schmutz J."/>
            <person name="Mayer K.F.X."/>
            <person name="Van de Peer Y."/>
            <person name="Grigoriev I.V."/>
            <person name="Nordborg M."/>
            <person name="Weigel D."/>
            <person name="Guo Y.-L."/>
        </authorList>
    </citation>
    <scope>NUCLEOTIDE SEQUENCE [LARGE SCALE GENOMIC DNA]</scope>
    <source>
        <strain evidence="2">cv. MN47</strain>
    </source>
</reference>
<name>D7L4E3_ARALL</name>
<gene>
    <name evidence="1" type="ORF">ARALYDRAFT_899778</name>
</gene>
<organism evidence="2">
    <name type="scientific">Arabidopsis lyrata subsp. lyrata</name>
    <name type="common">Lyre-leaved rock-cress</name>
    <dbReference type="NCBI Taxonomy" id="81972"/>
    <lineage>
        <taxon>Eukaryota</taxon>
        <taxon>Viridiplantae</taxon>
        <taxon>Streptophyta</taxon>
        <taxon>Embryophyta</taxon>
        <taxon>Tracheophyta</taxon>
        <taxon>Spermatophyta</taxon>
        <taxon>Magnoliopsida</taxon>
        <taxon>eudicotyledons</taxon>
        <taxon>Gunneridae</taxon>
        <taxon>Pentapetalae</taxon>
        <taxon>rosids</taxon>
        <taxon>malvids</taxon>
        <taxon>Brassicales</taxon>
        <taxon>Brassicaceae</taxon>
        <taxon>Camelineae</taxon>
        <taxon>Arabidopsis</taxon>
    </lineage>
</organism>
<dbReference type="Proteomes" id="UP000008694">
    <property type="component" value="Unassembled WGS sequence"/>
</dbReference>